<dbReference type="Proteomes" id="UP000085678">
    <property type="component" value="Unplaced"/>
</dbReference>
<dbReference type="InterPro" id="IPR042235">
    <property type="entry name" value="ZP-C_dom"/>
</dbReference>
<evidence type="ECO:0000256" key="17">
    <source>
        <dbReference type="PROSITE-ProRule" id="PRU01211"/>
    </source>
</evidence>
<evidence type="ECO:0000256" key="15">
    <source>
        <dbReference type="ARBA" id="ARBA00023180"/>
    </source>
</evidence>
<keyword evidence="4 20" id="KW-0812">Transmembrane</keyword>
<evidence type="ECO:0000256" key="16">
    <source>
        <dbReference type="PROSITE-ProRule" id="PRU00076"/>
    </source>
</evidence>
<evidence type="ECO:0000256" key="19">
    <source>
        <dbReference type="SAM" id="MobiDB-lite"/>
    </source>
</evidence>
<dbReference type="SUPFAM" id="SSF57184">
    <property type="entry name" value="Growth factor receptor domain"/>
    <property type="match status" value="2"/>
</dbReference>
<evidence type="ECO:0000256" key="18">
    <source>
        <dbReference type="RuleBase" id="RU361183"/>
    </source>
</evidence>
<dbReference type="PANTHER" id="PTHR24042">
    <property type="entry name" value="NEL HOMOLOG"/>
    <property type="match status" value="1"/>
</dbReference>
<feature type="transmembrane region" description="Helical" evidence="20">
    <location>
        <begin position="1153"/>
        <end position="1180"/>
    </location>
</feature>
<dbReference type="SUPFAM" id="SSF49854">
    <property type="entry name" value="Spermadhesin, CUB domain"/>
    <property type="match status" value="1"/>
</dbReference>
<evidence type="ECO:0000256" key="3">
    <source>
        <dbReference type="ARBA" id="ARBA00022670"/>
    </source>
</evidence>
<evidence type="ECO:0000256" key="7">
    <source>
        <dbReference type="ARBA" id="ARBA00022737"/>
    </source>
</evidence>
<dbReference type="GO" id="GO:0005509">
    <property type="term" value="F:calcium ion binding"/>
    <property type="evidence" value="ECO:0007669"/>
    <property type="project" value="InterPro"/>
</dbReference>
<dbReference type="PROSITE" id="PS50026">
    <property type="entry name" value="EGF_3"/>
    <property type="match status" value="5"/>
</dbReference>
<evidence type="ECO:0000256" key="14">
    <source>
        <dbReference type="ARBA" id="ARBA00023157"/>
    </source>
</evidence>
<evidence type="ECO:0000256" key="10">
    <source>
        <dbReference type="ARBA" id="ARBA00022837"/>
    </source>
</evidence>
<dbReference type="InterPro" id="IPR006026">
    <property type="entry name" value="Peptidase_Metallo"/>
</dbReference>
<feature type="binding site" evidence="17">
    <location>
        <position position="248"/>
    </location>
    <ligand>
        <name>Zn(2+)</name>
        <dbReference type="ChEBI" id="CHEBI:29105"/>
        <note>catalytic</note>
    </ligand>
</feature>
<dbReference type="PROSITE" id="PS01180">
    <property type="entry name" value="CUB"/>
    <property type="match status" value="1"/>
</dbReference>
<dbReference type="AlphaFoldDB" id="A0A1S3HXY8"/>
<feature type="domain" description="EGF-like" evidence="22">
    <location>
        <begin position="708"/>
        <end position="746"/>
    </location>
</feature>
<dbReference type="SMART" id="SM00235">
    <property type="entry name" value="ZnMc"/>
    <property type="match status" value="1"/>
</dbReference>
<dbReference type="InterPro" id="IPR018097">
    <property type="entry name" value="EGF_Ca-bd_CS"/>
</dbReference>
<feature type="domain" description="EGF-like" evidence="22">
    <location>
        <begin position="502"/>
        <end position="541"/>
    </location>
</feature>
<dbReference type="GO" id="GO:0048513">
    <property type="term" value="P:animal organ development"/>
    <property type="evidence" value="ECO:0007669"/>
    <property type="project" value="UniProtKB-ARBA"/>
</dbReference>
<dbReference type="GO" id="GO:0005615">
    <property type="term" value="C:extracellular space"/>
    <property type="evidence" value="ECO:0007669"/>
    <property type="project" value="TreeGrafter"/>
</dbReference>
<comment type="subcellular location">
    <subcellularLocation>
        <location evidence="1">Membrane</location>
        <topology evidence="1">Single-pass type I membrane protein</topology>
    </subcellularLocation>
</comment>
<dbReference type="InterPro" id="IPR009030">
    <property type="entry name" value="Growth_fac_rcpt_cys_sf"/>
</dbReference>
<dbReference type="PANTHER" id="PTHR24042:SF5">
    <property type="entry name" value="EGF-LIKE CALCIUM-BINDING DOMAIN-CONTAINING PROTEIN"/>
    <property type="match status" value="1"/>
</dbReference>
<dbReference type="SMART" id="SM00042">
    <property type="entry name" value="CUB"/>
    <property type="match status" value="1"/>
</dbReference>
<dbReference type="SMART" id="SM00181">
    <property type="entry name" value="EGF"/>
    <property type="match status" value="7"/>
</dbReference>
<sequence length="1186" mass="129397">MDIPRVLTLLVAWVVVAVTTVVAQDAGEFGGEQRGNSSKSHEKNADGIISVSAAGGGGPPNMEAGRKNQKDYNGIGRRNFQRVIASLRGLCIASNARRGRRGRAVVQECTDSVQNNAISDIYVTPEQADDLLYRALGRERARKKRKVAYTTYWALPIKYVFEHLAYSTAEKNAIRAGIAHWESNTCLEFVEYTSENWLAGKYLKFQRSGGCSSYIGSHLTAQKISIDTGCFDVGTVTHELGHALAFWHEQSRADRDQYVTVQFDNINPGKIHNFEQADTKMNVRYDLGSNMHYNSRAFPVSGLADTAFTIIAKEPRYQYAMSWQSALSFADIKAANIQYCGLICESYSTTCYNEGYPDPKNCSSCRCPEGLTGDCSKVEPSTHNCHAEISVTTTPIIITSPNYPNIYEGGTKCQWLLRPSTVGGKVVVSIGPEYGFQLWTYYACRDYLEIRYQGIAFTGSRFCGMEYDTLKLTTGSVGEPALVLFRGWAGGAKGFSLTTYEDIDVCIATSPCGVGTCTTEGGPSYNCTCPSGYYFNGTTCVEHTNCTYIPCGVGVCASSINDTYSCACPVGYSAPATGGSCEDDDECQANPTVCDGNATCTNTPGSFFCTCNEGFTGYGRLFCDDIDECAAVPGYCSENATCTNSVGSYDCECSAGFSGNGLYCVDLDECEEGQHSCHQYAQCTNTYGSYFCTCASGFDGDGATNCTDRDECALELYTCGDHAECFNTIGSYTCRCQHNFTGDGFTCTNVCAGNPCNEGTCYPNVHLYSCICPLGQYFNGTTCTNHTDASGKTGKIATSIVCGDTEVTIQYAESSDTFSPPNNEGIVYVDKHYSQAGCYVQQPPWVLTVPYGQCGVVQDQEFTVILQHDKDYYLETIDEAQPFTCKRQPYDTTIHNITNIMAEVIVLLEFDQPVKYEGVGSFAIMRLFRSKDNSSILPNGPPVVLGENITMQLILGKIGEREMKIKVERCWANGITDTNEWKTLELLSGGCPVVPFFNGFSRGSSQYVAISTFPMFRITPRNPANGTMGFFCSVAACMEGNMNPECVESQCPGNKPGWGKRKRRDKPRDNYVTTVNQNGVDVMSFGYYFKVVDSENDGQMKVHMGSNYVPQIISTTDTTITTTTTTATATTNNPDLTTNTTTSIDVKKTNTSLFVAFSVVSGLLCVLFGSFLLCGGVILCKSMFSN</sequence>
<dbReference type="RefSeq" id="XP_013390897.1">
    <property type="nucleotide sequence ID" value="XM_013535443.1"/>
</dbReference>
<organism evidence="25 26">
    <name type="scientific">Lingula anatina</name>
    <name type="common">Brachiopod</name>
    <name type="synonym">Lingula unguis</name>
    <dbReference type="NCBI Taxonomy" id="7574"/>
    <lineage>
        <taxon>Eukaryota</taxon>
        <taxon>Metazoa</taxon>
        <taxon>Spiralia</taxon>
        <taxon>Lophotrochozoa</taxon>
        <taxon>Brachiopoda</taxon>
        <taxon>Linguliformea</taxon>
        <taxon>Lingulata</taxon>
        <taxon>Lingulida</taxon>
        <taxon>Linguloidea</taxon>
        <taxon>Lingulidae</taxon>
        <taxon>Lingula</taxon>
    </lineage>
</organism>
<dbReference type="Gene3D" id="2.10.25.10">
    <property type="entry name" value="Laminin"/>
    <property type="match status" value="5"/>
</dbReference>
<evidence type="ECO:0000256" key="20">
    <source>
        <dbReference type="SAM" id="Phobius"/>
    </source>
</evidence>
<dbReference type="FunFam" id="2.10.25.10:FF:000202">
    <property type="entry name" value="Multiple epidermal growth factor-like domains 8"/>
    <property type="match status" value="1"/>
</dbReference>
<dbReference type="Gene3D" id="2.60.120.290">
    <property type="entry name" value="Spermadhesin, CUB domain"/>
    <property type="match status" value="1"/>
</dbReference>
<keyword evidence="3 17" id="KW-0645">Protease</keyword>
<feature type="domain" description="EGF-like" evidence="22">
    <location>
        <begin position="666"/>
        <end position="707"/>
    </location>
</feature>
<dbReference type="OrthoDB" id="4405280at2759"/>
<evidence type="ECO:0000256" key="12">
    <source>
        <dbReference type="ARBA" id="ARBA00023049"/>
    </source>
</evidence>
<feature type="domain" description="EGF-like" evidence="22">
    <location>
        <begin position="625"/>
        <end position="665"/>
    </location>
</feature>
<dbReference type="SUPFAM" id="SSF55486">
    <property type="entry name" value="Metalloproteases ('zincins'), catalytic domain"/>
    <property type="match status" value="1"/>
</dbReference>
<feature type="binding site" evidence="17">
    <location>
        <position position="238"/>
    </location>
    <ligand>
        <name>Zn(2+)</name>
        <dbReference type="ChEBI" id="CHEBI:29105"/>
        <note>catalytic</note>
    </ligand>
</feature>
<dbReference type="InterPro" id="IPR000152">
    <property type="entry name" value="EGF-type_Asp/Asn_hydroxyl_site"/>
</dbReference>
<dbReference type="GO" id="GO:0006508">
    <property type="term" value="P:proteolysis"/>
    <property type="evidence" value="ECO:0007669"/>
    <property type="project" value="UniProtKB-KW"/>
</dbReference>
<feature type="chain" id="PRO_5010008213" description="Metalloendopeptidase" evidence="18">
    <location>
        <begin position="24"/>
        <end position="1186"/>
    </location>
</feature>
<keyword evidence="25" id="KW-1185">Reference proteome</keyword>
<dbReference type="PROSITE" id="PS00010">
    <property type="entry name" value="ASX_HYDROXYL"/>
    <property type="match status" value="4"/>
</dbReference>
<keyword evidence="5 17" id="KW-0479">Metal-binding</keyword>
<dbReference type="PROSITE" id="PS01187">
    <property type="entry name" value="EGF_CA"/>
    <property type="match status" value="2"/>
</dbReference>
<dbReference type="InParanoid" id="A0A1S3HXY8"/>
<feature type="domain" description="CUB" evidence="21">
    <location>
        <begin position="385"/>
        <end position="502"/>
    </location>
</feature>
<keyword evidence="7" id="KW-0677">Repeat</keyword>
<dbReference type="Pfam" id="PF00100">
    <property type="entry name" value="Zona_pellucida"/>
    <property type="match status" value="1"/>
</dbReference>
<dbReference type="InterPro" id="IPR024731">
    <property type="entry name" value="NELL2-like_EGF"/>
</dbReference>
<evidence type="ECO:0000259" key="22">
    <source>
        <dbReference type="PROSITE" id="PS50026"/>
    </source>
</evidence>
<gene>
    <name evidence="26" type="primary">LOC106159226</name>
</gene>
<accession>A0A1S3HXY8</accession>
<dbReference type="InterPro" id="IPR049883">
    <property type="entry name" value="NOTCH1_EGF-like"/>
</dbReference>
<dbReference type="CDD" id="cd00054">
    <property type="entry name" value="EGF_CA"/>
    <property type="match status" value="4"/>
</dbReference>
<dbReference type="EC" id="3.4.24.-" evidence="18"/>
<dbReference type="Gene3D" id="2.60.40.4100">
    <property type="entry name" value="Zona pellucida, ZP-C domain"/>
    <property type="match status" value="1"/>
</dbReference>
<evidence type="ECO:0000256" key="11">
    <source>
        <dbReference type="ARBA" id="ARBA00022989"/>
    </source>
</evidence>
<dbReference type="Pfam" id="PF00431">
    <property type="entry name" value="CUB"/>
    <property type="match status" value="1"/>
</dbReference>
<dbReference type="CDD" id="cd00041">
    <property type="entry name" value="CUB"/>
    <property type="match status" value="1"/>
</dbReference>
<dbReference type="PROSITE" id="PS01186">
    <property type="entry name" value="EGF_2"/>
    <property type="match status" value="5"/>
</dbReference>
<feature type="signal peptide" evidence="18">
    <location>
        <begin position="1"/>
        <end position="23"/>
    </location>
</feature>
<keyword evidence="9 17" id="KW-0862">Zinc</keyword>
<keyword evidence="14" id="KW-1015">Disulfide bond</keyword>
<dbReference type="CDD" id="cd04280">
    <property type="entry name" value="ZnMc_astacin_like"/>
    <property type="match status" value="1"/>
</dbReference>
<evidence type="ECO:0000256" key="8">
    <source>
        <dbReference type="ARBA" id="ARBA00022801"/>
    </source>
</evidence>
<feature type="domain" description="Peptidase M12A" evidence="24">
    <location>
        <begin position="145"/>
        <end position="341"/>
    </location>
</feature>
<evidence type="ECO:0000259" key="23">
    <source>
        <dbReference type="PROSITE" id="PS51034"/>
    </source>
</evidence>
<evidence type="ECO:0000259" key="24">
    <source>
        <dbReference type="PROSITE" id="PS51864"/>
    </source>
</evidence>
<keyword evidence="12 17" id="KW-0482">Metalloprotease</keyword>
<dbReference type="InterPro" id="IPR051586">
    <property type="entry name" value="PKC-binding_NELL"/>
</dbReference>
<dbReference type="InterPro" id="IPR024079">
    <property type="entry name" value="MetalloPept_cat_dom_sf"/>
</dbReference>
<dbReference type="InterPro" id="IPR001881">
    <property type="entry name" value="EGF-like_Ca-bd_dom"/>
</dbReference>
<dbReference type="SMART" id="SM00241">
    <property type="entry name" value="ZP"/>
    <property type="match status" value="1"/>
</dbReference>
<comment type="caution">
    <text evidence="16">Lacks conserved residue(s) required for the propagation of feature annotation.</text>
</comment>
<evidence type="ECO:0000313" key="26">
    <source>
        <dbReference type="RefSeq" id="XP_013390897.1"/>
    </source>
</evidence>
<dbReference type="InterPro" id="IPR000742">
    <property type="entry name" value="EGF"/>
</dbReference>
<comment type="cofactor">
    <cofactor evidence="17 18">
        <name>Zn(2+)</name>
        <dbReference type="ChEBI" id="CHEBI:29105"/>
    </cofactor>
    <text evidence="17 18">Binds 1 zinc ion per subunit.</text>
</comment>
<dbReference type="Pfam" id="PF12947">
    <property type="entry name" value="EGF_3"/>
    <property type="match status" value="3"/>
</dbReference>
<evidence type="ECO:0000256" key="13">
    <source>
        <dbReference type="ARBA" id="ARBA00023136"/>
    </source>
</evidence>
<keyword evidence="13 20" id="KW-0472">Membrane</keyword>
<dbReference type="Pfam" id="PF07645">
    <property type="entry name" value="EGF_CA"/>
    <property type="match status" value="1"/>
</dbReference>
<keyword evidence="8 17" id="KW-0378">Hydrolase</keyword>
<evidence type="ECO:0000256" key="9">
    <source>
        <dbReference type="ARBA" id="ARBA00022833"/>
    </source>
</evidence>
<keyword evidence="15" id="KW-0325">Glycoprotein</keyword>
<name>A0A1S3HXY8_LINAN</name>
<dbReference type="PRINTS" id="PR00480">
    <property type="entry name" value="ASTACIN"/>
</dbReference>
<dbReference type="InterPro" id="IPR001507">
    <property type="entry name" value="ZP_dom"/>
</dbReference>
<feature type="binding site" evidence="17">
    <location>
        <position position="242"/>
    </location>
    <ligand>
        <name>Zn(2+)</name>
        <dbReference type="ChEBI" id="CHEBI:29105"/>
        <note>catalytic</note>
    </ligand>
</feature>
<evidence type="ECO:0000313" key="25">
    <source>
        <dbReference type="Proteomes" id="UP000085678"/>
    </source>
</evidence>
<keyword evidence="6 18" id="KW-0732">Signal</keyword>
<dbReference type="GeneID" id="106159226"/>
<reference evidence="26" key="1">
    <citation type="submission" date="2025-08" db="UniProtKB">
        <authorList>
            <consortium name="RefSeq"/>
        </authorList>
    </citation>
    <scope>IDENTIFICATION</scope>
    <source>
        <tissue evidence="26">Gonads</tissue>
    </source>
</reference>
<dbReference type="PROSITE" id="PS51864">
    <property type="entry name" value="ASTACIN"/>
    <property type="match status" value="1"/>
</dbReference>
<dbReference type="PROSITE" id="PS51034">
    <property type="entry name" value="ZP_2"/>
    <property type="match status" value="1"/>
</dbReference>
<dbReference type="InterPro" id="IPR034035">
    <property type="entry name" value="Astacin-like_dom"/>
</dbReference>
<feature type="region of interest" description="Disordered" evidence="19">
    <location>
        <begin position="49"/>
        <end position="73"/>
    </location>
</feature>
<dbReference type="SMART" id="SM00179">
    <property type="entry name" value="EGF_CA"/>
    <property type="match status" value="6"/>
</dbReference>
<dbReference type="GO" id="GO:0004222">
    <property type="term" value="F:metalloendopeptidase activity"/>
    <property type="evidence" value="ECO:0007669"/>
    <property type="project" value="UniProtKB-UniRule"/>
</dbReference>
<evidence type="ECO:0000256" key="5">
    <source>
        <dbReference type="ARBA" id="ARBA00022723"/>
    </source>
</evidence>
<keyword evidence="11 20" id="KW-1133">Transmembrane helix</keyword>
<dbReference type="InterPro" id="IPR055355">
    <property type="entry name" value="ZP-C"/>
</dbReference>
<dbReference type="InterPro" id="IPR001506">
    <property type="entry name" value="Peptidase_M12A"/>
</dbReference>
<dbReference type="Gene3D" id="3.40.390.10">
    <property type="entry name" value="Collagenase (Catalytic Domain)"/>
    <property type="match status" value="1"/>
</dbReference>
<dbReference type="Pfam" id="PF01400">
    <property type="entry name" value="Astacin"/>
    <property type="match status" value="1"/>
</dbReference>
<dbReference type="KEGG" id="lak:106159226"/>
<proteinExistence type="predicted"/>
<protein>
    <recommendedName>
        <fullName evidence="18">Metalloendopeptidase</fullName>
        <ecNumber evidence="18">3.4.24.-</ecNumber>
    </recommendedName>
</protein>
<evidence type="ECO:0000256" key="6">
    <source>
        <dbReference type="ARBA" id="ARBA00022729"/>
    </source>
</evidence>
<keyword evidence="2 16" id="KW-0245">EGF-like domain</keyword>
<dbReference type="GO" id="GO:0048731">
    <property type="term" value="P:system development"/>
    <property type="evidence" value="ECO:0007669"/>
    <property type="project" value="UniProtKB-ARBA"/>
</dbReference>
<evidence type="ECO:0000259" key="21">
    <source>
        <dbReference type="PROSITE" id="PS01180"/>
    </source>
</evidence>
<keyword evidence="10" id="KW-0106">Calcium</keyword>
<evidence type="ECO:0000256" key="4">
    <source>
        <dbReference type="ARBA" id="ARBA00022692"/>
    </source>
</evidence>
<dbReference type="InterPro" id="IPR035914">
    <property type="entry name" value="Sperma_CUB_dom_sf"/>
</dbReference>
<feature type="domain" description="EGF-like" evidence="22">
    <location>
        <begin position="583"/>
        <end position="624"/>
    </location>
</feature>
<dbReference type="GO" id="GO:0008270">
    <property type="term" value="F:zinc ion binding"/>
    <property type="evidence" value="ECO:0007669"/>
    <property type="project" value="UniProtKB-UniRule"/>
</dbReference>
<evidence type="ECO:0000256" key="2">
    <source>
        <dbReference type="ARBA" id="ARBA00022536"/>
    </source>
</evidence>
<dbReference type="InterPro" id="IPR000859">
    <property type="entry name" value="CUB_dom"/>
</dbReference>
<evidence type="ECO:0000256" key="1">
    <source>
        <dbReference type="ARBA" id="ARBA00004479"/>
    </source>
</evidence>
<dbReference type="GO" id="GO:0016020">
    <property type="term" value="C:membrane"/>
    <property type="evidence" value="ECO:0007669"/>
    <property type="project" value="UniProtKB-SubCell"/>
</dbReference>
<feature type="domain" description="ZP" evidence="23">
    <location>
        <begin position="801"/>
        <end position="1053"/>
    </location>
</feature>
<dbReference type="FunFam" id="2.10.25.10:FF:000038">
    <property type="entry name" value="Fibrillin 2"/>
    <property type="match status" value="3"/>
</dbReference>
<feature type="active site" evidence="17">
    <location>
        <position position="239"/>
    </location>
</feature>
<dbReference type="GO" id="GO:0008201">
    <property type="term" value="F:heparin binding"/>
    <property type="evidence" value="ECO:0007669"/>
    <property type="project" value="TreeGrafter"/>
</dbReference>